<dbReference type="Proteomes" id="UP000013167">
    <property type="component" value="Unassembled WGS sequence"/>
</dbReference>
<dbReference type="InterPro" id="IPR051910">
    <property type="entry name" value="ComF/GntX_DNA_util-trans"/>
</dbReference>
<name>N0E330_9MICO</name>
<dbReference type="STRING" id="1193181.BN10_520026"/>
<evidence type="ECO:0000259" key="3">
    <source>
        <dbReference type="Pfam" id="PF00156"/>
    </source>
</evidence>
<keyword evidence="4" id="KW-0808">Transferase</keyword>
<dbReference type="EMBL" id="CAIZ01000122">
    <property type="protein sequence ID" value="CCH70125.1"/>
    <property type="molecule type" value="Genomic_DNA"/>
</dbReference>
<dbReference type="Gene3D" id="3.40.50.2020">
    <property type="match status" value="1"/>
</dbReference>
<dbReference type="eggNOG" id="COG1040">
    <property type="taxonomic scope" value="Bacteria"/>
</dbReference>
<evidence type="ECO:0000313" key="4">
    <source>
        <dbReference type="EMBL" id="CCH70125.1"/>
    </source>
</evidence>
<keyword evidence="4" id="KW-0328">Glycosyltransferase</keyword>
<protein>
    <submittedName>
        <fullName evidence="4">Phosphoribosyltransferase</fullName>
    </submittedName>
</protein>
<evidence type="ECO:0000256" key="2">
    <source>
        <dbReference type="SAM" id="MobiDB-lite"/>
    </source>
</evidence>
<sequence>MWASSTGGSDGLVPQRRWRKAGRMGMRRSVGDVARAVVGLLLPGRCASCGQPADVLCRPCRHDFSRARLPFPSRATPTPCPPGLPTTITAAPLVEPLRGLVTAYKDQGRRDLVDLLADVLAGALRVAVHATASPVVVPVPGSSRGRRHRGDRPVEDLVVAATARLADPPPVWRAVVFARSPADQAGLDREARAANLRESMMPSPGLGRRLEGRQVVIVDDVMTTGATLVEAARVLRECGAHPRAAVLAATQRQPVVRDREPD</sequence>
<dbReference type="SUPFAM" id="SSF53271">
    <property type="entry name" value="PRTase-like"/>
    <property type="match status" value="1"/>
</dbReference>
<dbReference type="HOGENOM" id="CLU_054549_3_1_11"/>
<proteinExistence type="inferred from homology"/>
<feature type="domain" description="Phosphoribosyltransferase" evidence="3">
    <location>
        <begin position="206"/>
        <end position="252"/>
    </location>
</feature>
<dbReference type="InterPro" id="IPR029057">
    <property type="entry name" value="PRTase-like"/>
</dbReference>
<dbReference type="AlphaFoldDB" id="N0E330"/>
<accession>N0E330</accession>
<evidence type="ECO:0000313" key="5">
    <source>
        <dbReference type="Proteomes" id="UP000013167"/>
    </source>
</evidence>
<gene>
    <name evidence="4" type="ORF">BN10_520026</name>
</gene>
<dbReference type="PANTHER" id="PTHR47505:SF1">
    <property type="entry name" value="DNA UTILIZATION PROTEIN YHGH"/>
    <property type="match status" value="1"/>
</dbReference>
<comment type="caution">
    <text evidence="4">The sequence shown here is derived from an EMBL/GenBank/DDBJ whole genome shotgun (WGS) entry which is preliminary data.</text>
</comment>
<comment type="similarity">
    <text evidence="1">Belongs to the ComF/GntX family.</text>
</comment>
<dbReference type="Pfam" id="PF00156">
    <property type="entry name" value="Pribosyltran"/>
    <property type="match status" value="1"/>
</dbReference>
<reference evidence="4 5" key="1">
    <citation type="journal article" date="2013" name="ISME J.">
        <title>A metabolic model for members of the genus Tetrasphaera involved in enhanced biological phosphorus removal.</title>
        <authorList>
            <person name="Kristiansen R."/>
            <person name="Nguyen H.T.T."/>
            <person name="Saunders A.M."/>
            <person name="Nielsen J.L."/>
            <person name="Wimmer R."/>
            <person name="Le V.Q."/>
            <person name="McIlroy S.J."/>
            <person name="Petrovski S."/>
            <person name="Seviour R.J."/>
            <person name="Calteau A."/>
            <person name="Nielsen K.L."/>
            <person name="Nielsen P.H."/>
        </authorList>
    </citation>
    <scope>NUCLEOTIDE SEQUENCE [LARGE SCALE GENOMIC DNA]</scope>
    <source>
        <strain evidence="4 5">Lp2</strain>
    </source>
</reference>
<feature type="region of interest" description="Disordered" evidence="2">
    <location>
        <begin position="1"/>
        <end position="24"/>
    </location>
</feature>
<organism evidence="4 5">
    <name type="scientific">Phycicoccus elongatus Lp2</name>
    <dbReference type="NCBI Taxonomy" id="1193181"/>
    <lineage>
        <taxon>Bacteria</taxon>
        <taxon>Bacillati</taxon>
        <taxon>Actinomycetota</taxon>
        <taxon>Actinomycetes</taxon>
        <taxon>Micrococcales</taxon>
        <taxon>Intrasporangiaceae</taxon>
        <taxon>Phycicoccus</taxon>
    </lineage>
</organism>
<dbReference type="PANTHER" id="PTHR47505">
    <property type="entry name" value="DNA UTILIZATION PROTEIN YHGH"/>
    <property type="match status" value="1"/>
</dbReference>
<keyword evidence="5" id="KW-1185">Reference proteome</keyword>
<dbReference type="InterPro" id="IPR000836">
    <property type="entry name" value="PRTase_dom"/>
</dbReference>
<dbReference type="GO" id="GO:0016757">
    <property type="term" value="F:glycosyltransferase activity"/>
    <property type="evidence" value="ECO:0007669"/>
    <property type="project" value="UniProtKB-KW"/>
</dbReference>
<evidence type="ECO:0000256" key="1">
    <source>
        <dbReference type="ARBA" id="ARBA00008007"/>
    </source>
</evidence>
<dbReference type="CDD" id="cd06223">
    <property type="entry name" value="PRTases_typeI"/>
    <property type="match status" value="1"/>
</dbReference>